<keyword evidence="2" id="KW-1133">Transmembrane helix</keyword>
<evidence type="ECO:0000313" key="4">
    <source>
        <dbReference type="Proteomes" id="UP000029707"/>
    </source>
</evidence>
<keyword evidence="2" id="KW-0812">Transmembrane</keyword>
<dbReference type="GeneID" id="82322153"/>
<dbReference type="EMBL" id="JRMQ02000011">
    <property type="protein sequence ID" value="TLE00524.1"/>
    <property type="molecule type" value="Genomic_DNA"/>
</dbReference>
<protein>
    <submittedName>
        <fullName evidence="3">Uncharacterized protein</fullName>
    </submittedName>
</protein>
<dbReference type="RefSeq" id="WP_034362982.1">
    <property type="nucleotide sequence ID" value="NZ_CAJUDB010000018.1"/>
</dbReference>
<organism evidence="3 4">
    <name type="scientific">Helicobacter japonicus</name>
    <dbReference type="NCBI Taxonomy" id="425400"/>
    <lineage>
        <taxon>Bacteria</taxon>
        <taxon>Pseudomonadati</taxon>
        <taxon>Campylobacterota</taxon>
        <taxon>Epsilonproteobacteria</taxon>
        <taxon>Campylobacterales</taxon>
        <taxon>Helicobacteraceae</taxon>
        <taxon>Helicobacter</taxon>
    </lineage>
</organism>
<keyword evidence="2" id="KW-0472">Membrane</keyword>
<evidence type="ECO:0000256" key="1">
    <source>
        <dbReference type="SAM" id="Coils"/>
    </source>
</evidence>
<dbReference type="AlphaFoldDB" id="A0A4U8TK32"/>
<accession>A0A4U8TK32</accession>
<sequence length="118" mass="13673">MNEQYPLKDLILPKSRVSEWEKDDLLETFESHNSSTQNKVNGLGLKELKNAGLIILCVLLLCVPKIYLANTIYYLSKDINTLQTQHDTLLDENKRLKHEVESLRYKFLILKKPSSKAQ</sequence>
<evidence type="ECO:0000256" key="2">
    <source>
        <dbReference type="SAM" id="Phobius"/>
    </source>
</evidence>
<name>A0A4U8TK32_9HELI</name>
<proteinExistence type="predicted"/>
<reference evidence="3 4" key="1">
    <citation type="journal article" date="2014" name="Genome Announc.">
        <title>Draft genome sequences of eight enterohepatic helicobacter species isolated from both laboratory and wild rodents.</title>
        <authorList>
            <person name="Sheh A."/>
            <person name="Shen Z."/>
            <person name="Fox J.G."/>
        </authorList>
    </citation>
    <scope>NUCLEOTIDE SEQUENCE [LARGE SCALE GENOMIC DNA]</scope>
    <source>
        <strain evidence="3 4">MIT 01-6451</strain>
    </source>
</reference>
<comment type="caution">
    <text evidence="3">The sequence shown here is derived from an EMBL/GenBank/DDBJ whole genome shotgun (WGS) entry which is preliminary data.</text>
</comment>
<gene>
    <name evidence="3" type="ORF">LS65_007470</name>
</gene>
<evidence type="ECO:0000313" key="3">
    <source>
        <dbReference type="EMBL" id="TLE00524.1"/>
    </source>
</evidence>
<dbReference type="STRING" id="425400.LS65_08310"/>
<keyword evidence="1" id="KW-0175">Coiled coil</keyword>
<dbReference type="Proteomes" id="UP000029707">
    <property type="component" value="Unassembled WGS sequence"/>
</dbReference>
<keyword evidence="4" id="KW-1185">Reference proteome</keyword>
<feature type="transmembrane region" description="Helical" evidence="2">
    <location>
        <begin position="51"/>
        <end position="75"/>
    </location>
</feature>
<dbReference type="OrthoDB" id="5373140at2"/>
<feature type="coiled-coil region" evidence="1">
    <location>
        <begin position="79"/>
        <end position="106"/>
    </location>
</feature>